<dbReference type="Pfam" id="PF13561">
    <property type="entry name" value="adh_short_C2"/>
    <property type="match status" value="1"/>
</dbReference>
<keyword evidence="2" id="KW-0521">NADP</keyword>
<proteinExistence type="inferred from homology"/>
<sequence length="245" mass="27265">MGKVTVITGGTSGIGRGIAERILKDSGAEDRIFVTYGHDQKKAEEFLNDLPGEKRSQVILMKADMSSYEEMLKFVAKLKAQTDHIDWLVSNAGVSTYEKYENYTFEEWTSIVNTNLSVPVFMIQELRPMLVKGGSVLFTGSYAGQQAYSSSLVYGVTKAAIHFLTKSLVKEFEPKGITVNAIAPGFIETPWHQARTQESYDRINKKIALHRFGTVEEVADMAFAVLSNGYMNGSVVDIHGGYDYY</sequence>
<dbReference type="GO" id="GO:0016491">
    <property type="term" value="F:oxidoreductase activity"/>
    <property type="evidence" value="ECO:0007669"/>
    <property type="project" value="UniProtKB-KW"/>
</dbReference>
<evidence type="ECO:0000313" key="4">
    <source>
        <dbReference type="EMBL" id="MEQ2371813.1"/>
    </source>
</evidence>
<dbReference type="InterPro" id="IPR052178">
    <property type="entry name" value="Sec_Metab_Biosynth_SDR"/>
</dbReference>
<dbReference type="Gene3D" id="3.40.50.720">
    <property type="entry name" value="NAD(P)-binding Rossmann-like Domain"/>
    <property type="match status" value="1"/>
</dbReference>
<keyword evidence="5" id="KW-1185">Reference proteome</keyword>
<evidence type="ECO:0000313" key="5">
    <source>
        <dbReference type="Proteomes" id="UP001473063"/>
    </source>
</evidence>
<dbReference type="PRINTS" id="PR00081">
    <property type="entry name" value="GDHRDH"/>
</dbReference>
<dbReference type="InterPro" id="IPR036291">
    <property type="entry name" value="NAD(P)-bd_dom_sf"/>
</dbReference>
<dbReference type="InterPro" id="IPR002347">
    <property type="entry name" value="SDR_fam"/>
</dbReference>
<dbReference type="PANTHER" id="PTHR43618">
    <property type="entry name" value="7-ALPHA-HYDROXYSTEROID DEHYDROGENASE"/>
    <property type="match status" value="1"/>
</dbReference>
<protein>
    <submittedName>
        <fullName evidence="4">SDR family oxidoreductase</fullName>
        <ecNumber evidence="4">1.-.-.-</ecNumber>
    </submittedName>
</protein>
<dbReference type="CDD" id="cd05233">
    <property type="entry name" value="SDR_c"/>
    <property type="match status" value="1"/>
</dbReference>
<dbReference type="EC" id="1.-.-.-" evidence="4"/>
<name>A0ABV1BKQ5_9FIRM</name>
<comment type="caution">
    <text evidence="4">The sequence shown here is derived from an EMBL/GenBank/DDBJ whole genome shotgun (WGS) entry which is preliminary data.</text>
</comment>
<evidence type="ECO:0000256" key="1">
    <source>
        <dbReference type="ARBA" id="ARBA00006484"/>
    </source>
</evidence>
<organism evidence="4 5">
    <name type="scientific">Blautia aquisgranensis</name>
    <dbReference type="NCBI Taxonomy" id="3133153"/>
    <lineage>
        <taxon>Bacteria</taxon>
        <taxon>Bacillati</taxon>
        <taxon>Bacillota</taxon>
        <taxon>Clostridia</taxon>
        <taxon>Lachnospirales</taxon>
        <taxon>Lachnospiraceae</taxon>
        <taxon>Blautia</taxon>
    </lineage>
</organism>
<keyword evidence="3 4" id="KW-0560">Oxidoreductase</keyword>
<evidence type="ECO:0000256" key="2">
    <source>
        <dbReference type="ARBA" id="ARBA00022857"/>
    </source>
</evidence>
<dbReference type="SUPFAM" id="SSF51735">
    <property type="entry name" value="NAD(P)-binding Rossmann-fold domains"/>
    <property type="match status" value="1"/>
</dbReference>
<dbReference type="PANTHER" id="PTHR43618:SF12">
    <property type="entry name" value="OXIDOREDUCTASE, SHORT-CHAIN DEHYDROGENASE_REDUCTASE FAMILY (AFU_ORTHOLOGUE AFUA_1G14540)"/>
    <property type="match status" value="1"/>
</dbReference>
<dbReference type="Proteomes" id="UP001473063">
    <property type="component" value="Unassembled WGS sequence"/>
</dbReference>
<comment type="similarity">
    <text evidence="1">Belongs to the short-chain dehydrogenases/reductases (SDR) family.</text>
</comment>
<reference evidence="4 5" key="1">
    <citation type="submission" date="2024-03" db="EMBL/GenBank/DDBJ databases">
        <title>Human intestinal bacterial collection.</title>
        <authorList>
            <person name="Pauvert C."/>
            <person name="Hitch T.C.A."/>
            <person name="Clavel T."/>
        </authorList>
    </citation>
    <scope>NUCLEOTIDE SEQUENCE [LARGE SCALE GENOMIC DNA]</scope>
    <source>
        <strain evidence="4 5">CLA-JM-H16</strain>
    </source>
</reference>
<accession>A0ABV1BKQ5</accession>
<evidence type="ECO:0000256" key="3">
    <source>
        <dbReference type="ARBA" id="ARBA00023002"/>
    </source>
</evidence>
<dbReference type="RefSeq" id="WP_178642687.1">
    <property type="nucleotide sequence ID" value="NZ_JBBMEJ010000016.1"/>
</dbReference>
<dbReference type="EMBL" id="JBBMEJ010000016">
    <property type="protein sequence ID" value="MEQ2371813.1"/>
    <property type="molecule type" value="Genomic_DNA"/>
</dbReference>
<gene>
    <name evidence="4" type="ORF">WMO28_12925</name>
</gene>